<accession>A0A2D6YKA8</accession>
<dbReference type="Gene3D" id="3.40.50.1980">
    <property type="entry name" value="Nitrogenase molybdenum iron protein domain"/>
    <property type="match status" value="1"/>
</dbReference>
<dbReference type="AlphaFoldDB" id="A0A2D6YKA8"/>
<gene>
    <name evidence="2" type="ORF">CMN54_09425</name>
</gene>
<dbReference type="Proteomes" id="UP000226525">
    <property type="component" value="Unassembled WGS sequence"/>
</dbReference>
<name>A0A2D6YKA8_9DELT</name>
<feature type="region of interest" description="Disordered" evidence="1">
    <location>
        <begin position="45"/>
        <end position="64"/>
    </location>
</feature>
<evidence type="ECO:0000313" key="2">
    <source>
        <dbReference type="EMBL" id="MAH63647.1"/>
    </source>
</evidence>
<evidence type="ECO:0000313" key="3">
    <source>
        <dbReference type="Proteomes" id="UP000226525"/>
    </source>
</evidence>
<proteinExistence type="predicted"/>
<organism evidence="2 3">
    <name type="scientific">SAR324 cluster bacterium</name>
    <dbReference type="NCBI Taxonomy" id="2024889"/>
    <lineage>
        <taxon>Bacteria</taxon>
        <taxon>Deltaproteobacteria</taxon>
        <taxon>SAR324 cluster</taxon>
    </lineage>
</organism>
<protein>
    <submittedName>
        <fullName evidence="2">Uncharacterized protein</fullName>
    </submittedName>
</protein>
<dbReference type="EMBL" id="NZEX01000104">
    <property type="protein sequence ID" value="MAH63647.1"/>
    <property type="molecule type" value="Genomic_DNA"/>
</dbReference>
<sequence>MLKEIAAEKICLDRLMSLNPLMNVITISKAIERVEIADDYYSYEEGHHDEDKQSGTSMDPHIRLAPPNVQKMAEQILE</sequence>
<dbReference type="SUPFAM" id="SSF53807">
    <property type="entry name" value="Helical backbone' metal receptor"/>
    <property type="match status" value="1"/>
</dbReference>
<evidence type="ECO:0000256" key="1">
    <source>
        <dbReference type="SAM" id="MobiDB-lite"/>
    </source>
</evidence>
<comment type="caution">
    <text evidence="2">The sequence shown here is derived from an EMBL/GenBank/DDBJ whole genome shotgun (WGS) entry which is preliminary data.</text>
</comment>
<reference evidence="3" key="1">
    <citation type="submission" date="2017-09" db="EMBL/GenBank/DDBJ databases">
        <title>The Reconstruction of 2,631 Draft Metagenome-Assembled Genomes from the Global Oceans.</title>
        <authorList>
            <person name="Tully B.J."/>
            <person name="Graham E.D."/>
            <person name="Heidelberg J.F."/>
        </authorList>
    </citation>
    <scope>NUCLEOTIDE SEQUENCE [LARGE SCALE GENOMIC DNA]</scope>
</reference>